<evidence type="ECO:0000256" key="1">
    <source>
        <dbReference type="SAM" id="SignalP"/>
    </source>
</evidence>
<accession>A0A940YN76</accession>
<keyword evidence="3" id="KW-1185">Reference proteome</keyword>
<keyword evidence="1" id="KW-0732">Signal</keyword>
<name>A0A940YN76_9BURK</name>
<dbReference type="AlphaFoldDB" id="A0A940YN76"/>
<protein>
    <submittedName>
        <fullName evidence="2">Uncharacterized protein</fullName>
    </submittedName>
</protein>
<feature type="signal peptide" evidence="1">
    <location>
        <begin position="1"/>
        <end position="22"/>
    </location>
</feature>
<reference evidence="2 3" key="1">
    <citation type="submission" date="2021-04" db="EMBL/GenBank/DDBJ databases">
        <title>The genome sequence of Ideonella sp. 3Y2.</title>
        <authorList>
            <person name="Liu Y."/>
        </authorList>
    </citation>
    <scope>NUCLEOTIDE SEQUENCE [LARGE SCALE GENOMIC DNA]</scope>
    <source>
        <strain evidence="2 3">3Y2</strain>
    </source>
</reference>
<evidence type="ECO:0000313" key="2">
    <source>
        <dbReference type="EMBL" id="MBQ0932819.1"/>
    </source>
</evidence>
<sequence>MIRIDRAAGLALLCALALPAPAQGLPAWLVEAQAREARLPAPVPLSSEDGWLRTQVQGRVDRKPVLQDEGYAFSIVVDDTLTVHCEVARESRDLARLLVVSSEAGFAQVAKSMGSVEARVIERTAAGAVGPHAFLGLQWIYRVTQKGEQRVGALHQFAANVGDAALLCAHDQVGYAKTFETLTRTLTSALRTGDAEPPAPRFREIVTFSVDGAPVGVTTTSLSVDADGDTQLVSRGSTILQITPGRLVSEDSVAVEWVRPDGSLINAAQFKAANGELSHNLTLKRADGVWRASGSLDGKSIDLALSGEPASQVAQALARRQLMARADAVGASTEAMNWSGVDPTRLIKARATVLAAQGADAFSVREELGEIAMEMVLDRRTGTLLSGRMPIGPRTMSFQRIYTEGSF</sequence>
<gene>
    <name evidence="2" type="ORF">KAK03_20300</name>
</gene>
<proteinExistence type="predicted"/>
<feature type="chain" id="PRO_5037324050" evidence="1">
    <location>
        <begin position="23"/>
        <end position="407"/>
    </location>
</feature>
<evidence type="ECO:0000313" key="3">
    <source>
        <dbReference type="Proteomes" id="UP000676246"/>
    </source>
</evidence>
<organism evidence="2 3">
    <name type="scientific">Ideonella alba</name>
    <dbReference type="NCBI Taxonomy" id="2824118"/>
    <lineage>
        <taxon>Bacteria</taxon>
        <taxon>Pseudomonadati</taxon>
        <taxon>Pseudomonadota</taxon>
        <taxon>Betaproteobacteria</taxon>
        <taxon>Burkholderiales</taxon>
        <taxon>Sphaerotilaceae</taxon>
        <taxon>Ideonella</taxon>
    </lineage>
</organism>
<dbReference type="Proteomes" id="UP000676246">
    <property type="component" value="Unassembled WGS sequence"/>
</dbReference>
<dbReference type="EMBL" id="JAGQDD010000020">
    <property type="protein sequence ID" value="MBQ0932819.1"/>
    <property type="molecule type" value="Genomic_DNA"/>
</dbReference>
<comment type="caution">
    <text evidence="2">The sequence shown here is derived from an EMBL/GenBank/DDBJ whole genome shotgun (WGS) entry which is preliminary data.</text>
</comment>
<dbReference type="RefSeq" id="WP_210856524.1">
    <property type="nucleotide sequence ID" value="NZ_JAGQDD010000020.1"/>
</dbReference>